<name>E4XIX1_OIKDI</name>
<dbReference type="SMART" id="SM00404">
    <property type="entry name" value="PTPc_motif"/>
    <property type="match status" value="1"/>
</dbReference>
<protein>
    <recommendedName>
        <fullName evidence="2">protein-tyrosine-phosphatase</fullName>
        <ecNumber evidence="2">3.1.3.48</ecNumber>
    </recommendedName>
</protein>
<evidence type="ECO:0000313" key="10">
    <source>
        <dbReference type="Proteomes" id="UP000001307"/>
    </source>
</evidence>
<dbReference type="PROSITE" id="PS50055">
    <property type="entry name" value="TYR_PHOSPHATASE_PTP"/>
    <property type="match status" value="1"/>
</dbReference>
<evidence type="ECO:0000256" key="3">
    <source>
        <dbReference type="ARBA" id="ARBA00022801"/>
    </source>
</evidence>
<feature type="domain" description="Tyrosine-protein phosphatase" evidence="6">
    <location>
        <begin position="81"/>
        <end position="335"/>
    </location>
</feature>
<feature type="compositionally biased region" description="Polar residues" evidence="5">
    <location>
        <begin position="396"/>
        <end position="421"/>
    </location>
</feature>
<dbReference type="InParanoid" id="E4XIX1"/>
<dbReference type="InterPro" id="IPR003595">
    <property type="entry name" value="Tyr_Pase_cat"/>
</dbReference>
<evidence type="ECO:0000313" key="8">
    <source>
        <dbReference type="EMBL" id="CBY24655.1"/>
    </source>
</evidence>
<dbReference type="Proteomes" id="UP000001307">
    <property type="component" value="Unassembled WGS sequence"/>
</dbReference>
<feature type="region of interest" description="Disordered" evidence="5">
    <location>
        <begin position="370"/>
        <end position="421"/>
    </location>
</feature>
<keyword evidence="3" id="KW-0378">Hydrolase</keyword>
<keyword evidence="4" id="KW-0904">Protein phosphatase</keyword>
<gene>
    <name evidence="8" type="ORF">GSOID_T00012550001</name>
    <name evidence="9" type="ORF">GSOID_T00023689001</name>
</gene>
<dbReference type="AlphaFoldDB" id="E4XIX1"/>
<dbReference type="SMART" id="SM00194">
    <property type="entry name" value="PTPc"/>
    <property type="match status" value="1"/>
</dbReference>
<dbReference type="InterPro" id="IPR000242">
    <property type="entry name" value="PTP_cat"/>
</dbReference>
<dbReference type="PROSITE" id="PS50056">
    <property type="entry name" value="TYR_PHOSPHATASE_2"/>
    <property type="match status" value="1"/>
</dbReference>
<evidence type="ECO:0000256" key="1">
    <source>
        <dbReference type="ARBA" id="ARBA00009580"/>
    </source>
</evidence>
<accession>E4XIX1</accession>
<dbReference type="Proteomes" id="UP000011014">
    <property type="component" value="Unassembled WGS sequence"/>
</dbReference>
<evidence type="ECO:0000259" key="6">
    <source>
        <dbReference type="PROSITE" id="PS50055"/>
    </source>
</evidence>
<dbReference type="SUPFAM" id="SSF52799">
    <property type="entry name" value="(Phosphotyrosine protein) phosphatases II"/>
    <property type="match status" value="1"/>
</dbReference>
<organism evidence="8">
    <name type="scientific">Oikopleura dioica</name>
    <name type="common">Tunicate</name>
    <dbReference type="NCBI Taxonomy" id="34765"/>
    <lineage>
        <taxon>Eukaryota</taxon>
        <taxon>Metazoa</taxon>
        <taxon>Chordata</taxon>
        <taxon>Tunicata</taxon>
        <taxon>Appendicularia</taxon>
        <taxon>Copelata</taxon>
        <taxon>Oikopleuridae</taxon>
        <taxon>Oikopleura</taxon>
    </lineage>
</organism>
<dbReference type="InterPro" id="IPR029021">
    <property type="entry name" value="Prot-tyrosine_phosphatase-like"/>
</dbReference>
<feature type="compositionally biased region" description="Low complexity" evidence="5">
    <location>
        <begin position="375"/>
        <end position="386"/>
    </location>
</feature>
<evidence type="ECO:0000256" key="4">
    <source>
        <dbReference type="ARBA" id="ARBA00022912"/>
    </source>
</evidence>
<dbReference type="Pfam" id="PF00102">
    <property type="entry name" value="Y_phosphatase"/>
    <property type="match status" value="1"/>
</dbReference>
<evidence type="ECO:0000259" key="7">
    <source>
        <dbReference type="PROSITE" id="PS50056"/>
    </source>
</evidence>
<dbReference type="EMBL" id="FN656527">
    <property type="protein sequence ID" value="CBY41606.1"/>
    <property type="molecule type" value="Genomic_DNA"/>
</dbReference>
<proteinExistence type="inferred from homology"/>
<evidence type="ECO:0000313" key="9">
    <source>
        <dbReference type="EMBL" id="CBY41606.1"/>
    </source>
</evidence>
<evidence type="ECO:0000256" key="5">
    <source>
        <dbReference type="SAM" id="MobiDB-lite"/>
    </source>
</evidence>
<sequence>MVNFRKTVRKICFCCGKRKYETKSPEEDNKDFGGIENVAYEKENTMEAAKSRTVPEQKLSNVIQTHDFLEHYKDMISYDDINRENEELKNCFRSDVVSRVAQLPGNRGKNRYMNVLANEATRVKLAGSYINANYIEIKNSQTKDYIATQGPLPGTKADFWNMIWAEKSLVIVMLVQLVENGRIKCDQYWPFDEKKETVSETIEVEKTEENIMPLWTERTFYLSNGTDTRKVRHYQFTSWGGGTSETLPNISDLVSFIKHVRSDLPLEDIGPMVVHCSDGSAKTGLFIALDQVLRDLTEESFVNILGMVYQMKKCRQSLISSESQYKLIYDSVRDSLLGKFDETDAISDGIKTSLSVENLNEEELHKPYVNPALMDDSSSDSSGSLTDSDEELPTIIPNTMKATDITINDNSSSSGSEPFND</sequence>
<dbReference type="PANTHER" id="PTHR19134">
    <property type="entry name" value="RECEPTOR-TYPE TYROSINE-PROTEIN PHOSPHATASE"/>
    <property type="match status" value="1"/>
</dbReference>
<dbReference type="OrthoDB" id="8609993at2759"/>
<dbReference type="InterPro" id="IPR000387">
    <property type="entry name" value="Tyr_Pase_dom"/>
</dbReference>
<dbReference type="Gene3D" id="3.90.190.10">
    <property type="entry name" value="Protein tyrosine phosphatase superfamily"/>
    <property type="match status" value="1"/>
</dbReference>
<dbReference type="EMBL" id="FN653056">
    <property type="protein sequence ID" value="CBY24655.1"/>
    <property type="molecule type" value="Genomic_DNA"/>
</dbReference>
<dbReference type="PANTHER" id="PTHR19134:SF449">
    <property type="entry name" value="TYROSINE-PROTEIN PHOSPHATASE 1"/>
    <property type="match status" value="1"/>
</dbReference>
<keyword evidence="10" id="KW-1185">Reference proteome</keyword>
<dbReference type="PRINTS" id="PR00700">
    <property type="entry name" value="PRTYPHPHTASE"/>
</dbReference>
<feature type="domain" description="Tyrosine specific protein phosphatases" evidence="7">
    <location>
        <begin position="251"/>
        <end position="326"/>
    </location>
</feature>
<dbReference type="EC" id="3.1.3.48" evidence="2"/>
<dbReference type="InterPro" id="IPR050348">
    <property type="entry name" value="Protein-Tyr_Phosphatase"/>
</dbReference>
<evidence type="ECO:0000256" key="2">
    <source>
        <dbReference type="ARBA" id="ARBA00013064"/>
    </source>
</evidence>
<comment type="similarity">
    <text evidence="1">Belongs to the protein-tyrosine phosphatase family.</text>
</comment>
<reference evidence="8" key="1">
    <citation type="journal article" date="2010" name="Science">
        <title>Plasticity of animal genome architecture unmasked by rapid evolution of a pelagic tunicate.</title>
        <authorList>
            <person name="Denoeud F."/>
            <person name="Henriet S."/>
            <person name="Mungpakdee S."/>
            <person name="Aury J.M."/>
            <person name="Da Silva C."/>
            <person name="Brinkmann H."/>
            <person name="Mikhaleva J."/>
            <person name="Olsen L.C."/>
            <person name="Jubin C."/>
            <person name="Canestro C."/>
            <person name="Bouquet J.M."/>
            <person name="Danks G."/>
            <person name="Poulain J."/>
            <person name="Campsteijn C."/>
            <person name="Adamski M."/>
            <person name="Cross I."/>
            <person name="Yadetie F."/>
            <person name="Muffato M."/>
            <person name="Louis A."/>
            <person name="Butcher S."/>
            <person name="Tsagkogeorga G."/>
            <person name="Konrad A."/>
            <person name="Singh S."/>
            <person name="Jensen M.F."/>
            <person name="Cong E.H."/>
            <person name="Eikeseth-Otteraa H."/>
            <person name="Noel B."/>
            <person name="Anthouard V."/>
            <person name="Porcel B.M."/>
            <person name="Kachouri-Lafond R."/>
            <person name="Nishino A."/>
            <person name="Ugolini M."/>
            <person name="Chourrout P."/>
            <person name="Nishida H."/>
            <person name="Aasland R."/>
            <person name="Huzurbazar S."/>
            <person name="Westhof E."/>
            <person name="Delsuc F."/>
            <person name="Lehrach H."/>
            <person name="Reinhardt R."/>
            <person name="Weissenbach J."/>
            <person name="Roy S.W."/>
            <person name="Artiguenave F."/>
            <person name="Postlethwait J.H."/>
            <person name="Manak J.R."/>
            <person name="Thompson E.M."/>
            <person name="Jaillon O."/>
            <person name="Du Pasquier L."/>
            <person name="Boudinot P."/>
            <person name="Liberles D.A."/>
            <person name="Volff J.N."/>
            <person name="Philippe H."/>
            <person name="Lenhard B."/>
            <person name="Roest Crollius H."/>
            <person name="Wincker P."/>
            <person name="Chourrout D."/>
        </authorList>
    </citation>
    <scope>NUCLEOTIDE SEQUENCE [LARGE SCALE GENOMIC DNA]</scope>
</reference>
<dbReference type="GO" id="GO:0004725">
    <property type="term" value="F:protein tyrosine phosphatase activity"/>
    <property type="evidence" value="ECO:0007669"/>
    <property type="project" value="UniProtKB-EC"/>
</dbReference>